<accession>A0AAP3AMH0</accession>
<dbReference type="EMBL" id="JAOZYT010000002">
    <property type="protein sequence ID" value="MCW0522828.1"/>
    <property type="molecule type" value="Genomic_DNA"/>
</dbReference>
<reference evidence="7" key="1">
    <citation type="submission" date="2022-10" db="EMBL/GenBank/DDBJ databases">
        <title>Sifting through the core-genome to identify putative cross-protective antigens against Riemerella anatipestifer.</title>
        <authorList>
            <person name="Zheng X."/>
            <person name="Zhang W."/>
        </authorList>
    </citation>
    <scope>NUCLEOTIDE SEQUENCE</scope>
    <source>
        <strain evidence="7">ZWRA178</strain>
    </source>
</reference>
<gene>
    <name evidence="7" type="ORF">OKE68_00650</name>
</gene>
<dbReference type="AlphaFoldDB" id="A0AAP3AMH0"/>
<dbReference type="GO" id="GO:0009279">
    <property type="term" value="C:cell outer membrane"/>
    <property type="evidence" value="ECO:0007669"/>
    <property type="project" value="UniProtKB-SubCell"/>
</dbReference>
<keyword evidence="4" id="KW-0472">Membrane</keyword>
<evidence type="ECO:0000256" key="2">
    <source>
        <dbReference type="ARBA" id="ARBA00022452"/>
    </source>
</evidence>
<dbReference type="Proteomes" id="UP001207440">
    <property type="component" value="Unassembled WGS sequence"/>
</dbReference>
<evidence type="ECO:0000256" key="5">
    <source>
        <dbReference type="ARBA" id="ARBA00023237"/>
    </source>
</evidence>
<evidence type="ECO:0000256" key="3">
    <source>
        <dbReference type="ARBA" id="ARBA00022692"/>
    </source>
</evidence>
<feature type="chain" id="PRO_5042892768" evidence="6">
    <location>
        <begin position="25"/>
        <end position="469"/>
    </location>
</feature>
<keyword evidence="2" id="KW-1134">Transmembrane beta strand</keyword>
<dbReference type="RefSeq" id="WP_064969719.1">
    <property type="nucleotide sequence ID" value="NZ_CP029760.1"/>
</dbReference>
<evidence type="ECO:0000256" key="6">
    <source>
        <dbReference type="SAM" id="SignalP"/>
    </source>
</evidence>
<protein>
    <submittedName>
        <fullName evidence="7">TolC family protein</fullName>
    </submittedName>
</protein>
<keyword evidence="6" id="KW-0732">Signal</keyword>
<organism evidence="7 8">
    <name type="scientific">Riemerella anatipestifer</name>
    <name type="common">Moraxella anatipestifer</name>
    <dbReference type="NCBI Taxonomy" id="34085"/>
    <lineage>
        <taxon>Bacteria</taxon>
        <taxon>Pseudomonadati</taxon>
        <taxon>Bacteroidota</taxon>
        <taxon>Flavobacteriia</taxon>
        <taxon>Flavobacteriales</taxon>
        <taxon>Weeksellaceae</taxon>
        <taxon>Riemerella</taxon>
    </lineage>
</organism>
<evidence type="ECO:0000313" key="8">
    <source>
        <dbReference type="Proteomes" id="UP001207440"/>
    </source>
</evidence>
<dbReference type="GO" id="GO:0015288">
    <property type="term" value="F:porin activity"/>
    <property type="evidence" value="ECO:0007669"/>
    <property type="project" value="TreeGrafter"/>
</dbReference>
<keyword evidence="3" id="KW-0812">Transmembrane</keyword>
<dbReference type="GO" id="GO:1990281">
    <property type="term" value="C:efflux pump complex"/>
    <property type="evidence" value="ECO:0007669"/>
    <property type="project" value="TreeGrafter"/>
</dbReference>
<dbReference type="GO" id="GO:0015562">
    <property type="term" value="F:efflux transmembrane transporter activity"/>
    <property type="evidence" value="ECO:0007669"/>
    <property type="project" value="InterPro"/>
</dbReference>
<comment type="caution">
    <text evidence="7">The sequence shown here is derived from an EMBL/GenBank/DDBJ whole genome shotgun (WGS) entry which is preliminary data.</text>
</comment>
<proteinExistence type="predicted"/>
<dbReference type="PANTHER" id="PTHR30026:SF20">
    <property type="entry name" value="OUTER MEMBRANE PROTEIN TOLC"/>
    <property type="match status" value="1"/>
</dbReference>
<feature type="signal peptide" evidence="6">
    <location>
        <begin position="1"/>
        <end position="24"/>
    </location>
</feature>
<comment type="subcellular location">
    <subcellularLocation>
        <location evidence="1">Cell outer membrane</location>
    </subcellularLocation>
</comment>
<evidence type="ECO:0000313" key="7">
    <source>
        <dbReference type="EMBL" id="MCW0522828.1"/>
    </source>
</evidence>
<name>A0AAP3AMH0_RIEAN</name>
<dbReference type="InterPro" id="IPR051906">
    <property type="entry name" value="TolC-like"/>
</dbReference>
<evidence type="ECO:0000256" key="4">
    <source>
        <dbReference type="ARBA" id="ARBA00023136"/>
    </source>
</evidence>
<dbReference type="Gene3D" id="1.20.1600.10">
    <property type="entry name" value="Outer membrane efflux proteins (OEP)"/>
    <property type="match status" value="1"/>
</dbReference>
<keyword evidence="5" id="KW-0998">Cell outer membrane</keyword>
<sequence>MKKIKNKTLYLVFWVFSYCLSAQGDSLSFSLGEYLSAVSTHHPVIKKYRYGKEIAKNEILKSKGNFDPILSGALGQKNIDNTIYYDKKGLEVDIPLWYGMNIVGGVSNISGKKLDNSTTSGELYNVGVNIPLGKGLIYDKRRAVLHQAEALYKMTEAEQTTLINEILVDAENMYWEWVKQYQIITVYKERLNISEERLEMIKKSYDYGEMASIGVTEAETLYQEFLLGYQQASLDYKNTMEQLELFLWKDNQSVTLPPSVYPLEVFSSEKVADYPMLKNYIEENFSSQHRALRYYLHKDEFLNVEKKLKWQSFLPKIDFSYNLFNKPSKPAEVFPLFNNNFQYGLKLEVPIFMREARADYEIIKLKKLQNEEDLKMKKQELFTKLEVYKNDFEGYTKQLELYKEYYDNYNKLVKGEEIKFKNGESSLFILNSRESKLLDIQKKIYNTENKIMKSYNGIKLFQRNMNAQP</sequence>
<dbReference type="PANTHER" id="PTHR30026">
    <property type="entry name" value="OUTER MEMBRANE PROTEIN TOLC"/>
    <property type="match status" value="1"/>
</dbReference>
<dbReference type="SUPFAM" id="SSF56954">
    <property type="entry name" value="Outer membrane efflux proteins (OEP)"/>
    <property type="match status" value="1"/>
</dbReference>
<evidence type="ECO:0000256" key="1">
    <source>
        <dbReference type="ARBA" id="ARBA00004442"/>
    </source>
</evidence>